<keyword evidence="3" id="KW-1185">Reference proteome</keyword>
<evidence type="ECO:0000256" key="1">
    <source>
        <dbReference type="SAM" id="SignalP"/>
    </source>
</evidence>
<feature type="signal peptide" evidence="1">
    <location>
        <begin position="1"/>
        <end position="17"/>
    </location>
</feature>
<accession>A0A4R3JV42</accession>
<dbReference type="InterPro" id="IPR021457">
    <property type="entry name" value="DUF3108"/>
</dbReference>
<protein>
    <submittedName>
        <fullName evidence="2">Uncharacterized protein DUF3108</fullName>
    </submittedName>
</protein>
<dbReference type="Proteomes" id="UP000295135">
    <property type="component" value="Unassembled WGS sequence"/>
</dbReference>
<dbReference type="EMBL" id="SLZY01000007">
    <property type="protein sequence ID" value="TCS71868.1"/>
    <property type="molecule type" value="Genomic_DNA"/>
</dbReference>
<comment type="caution">
    <text evidence="2">The sequence shown here is derived from an EMBL/GenBank/DDBJ whole genome shotgun (WGS) entry which is preliminary data.</text>
</comment>
<dbReference type="AlphaFoldDB" id="A0A4R3JV42"/>
<dbReference type="RefSeq" id="WP_126463744.1">
    <property type="nucleotide sequence ID" value="NZ_AP018721.1"/>
</dbReference>
<evidence type="ECO:0000313" key="3">
    <source>
        <dbReference type="Proteomes" id="UP000295135"/>
    </source>
</evidence>
<evidence type="ECO:0000313" key="2">
    <source>
        <dbReference type="EMBL" id="TCS71868.1"/>
    </source>
</evidence>
<dbReference type="Pfam" id="PF11306">
    <property type="entry name" value="DUF3108"/>
    <property type="match status" value="1"/>
</dbReference>
<reference evidence="2 3" key="1">
    <citation type="submission" date="2019-03" db="EMBL/GenBank/DDBJ databases">
        <title>Genomic Encyclopedia of Type Strains, Phase IV (KMG-IV): sequencing the most valuable type-strain genomes for metagenomic binning, comparative biology and taxonomic classification.</title>
        <authorList>
            <person name="Goeker M."/>
        </authorList>
    </citation>
    <scope>NUCLEOTIDE SEQUENCE [LARGE SCALE GENOMIC DNA]</scope>
    <source>
        <strain evidence="2 3">DSM 103923</strain>
    </source>
</reference>
<feature type="chain" id="PRO_5020823442" evidence="1">
    <location>
        <begin position="18"/>
        <end position="241"/>
    </location>
</feature>
<dbReference type="OrthoDB" id="9178542at2"/>
<organism evidence="2 3">
    <name type="scientific">Sulfuritortus calidifontis</name>
    <dbReference type="NCBI Taxonomy" id="1914471"/>
    <lineage>
        <taxon>Bacteria</taxon>
        <taxon>Pseudomonadati</taxon>
        <taxon>Pseudomonadota</taxon>
        <taxon>Betaproteobacteria</taxon>
        <taxon>Nitrosomonadales</taxon>
        <taxon>Thiobacillaceae</taxon>
        <taxon>Sulfuritortus</taxon>
    </lineage>
</organism>
<keyword evidence="1" id="KW-0732">Signal</keyword>
<gene>
    <name evidence="2" type="ORF">EDC61_1076</name>
</gene>
<name>A0A4R3JV42_9PROT</name>
<sequence length="241" mass="27450">MRIVFAVFMLCALPAWATTPPQGFVARYELSLESMPLGETERKLEKLASGDYLYSTRTVATGVAAILMKDRIVEQSRFRFIKGRFEPLDYQYQRSGGKKTKSSNAQFDWQAKQANGNHNGEAWQLAIKPDVLDRLLYQLAATYDMQKQRKRFSYQIADRGELKTYDLTVAGNETLDTPYGRLPTVKLQRIEGDYETSLWLAKALSYLPVRIEHTEDGKRYRAELKALSGLALPAQKKPAAR</sequence>
<proteinExistence type="predicted"/>